<sequence>MERLQSSQQHKNRITQTIKMAIWNFRKKKKCQNKWHQSLELIDASKVG</sequence>
<organism evidence="1 2">
    <name type="scientific">Heliorestis convoluta</name>
    <dbReference type="NCBI Taxonomy" id="356322"/>
    <lineage>
        <taxon>Bacteria</taxon>
        <taxon>Bacillati</taxon>
        <taxon>Bacillota</taxon>
        <taxon>Clostridia</taxon>
        <taxon>Eubacteriales</taxon>
        <taxon>Heliobacteriaceae</taxon>
        <taxon>Heliorestis</taxon>
    </lineage>
</organism>
<protein>
    <submittedName>
        <fullName evidence="1">Uncharacterized protein</fullName>
    </submittedName>
</protein>
<dbReference type="Proteomes" id="UP000366051">
    <property type="component" value="Chromosome"/>
</dbReference>
<name>A0A5Q2N264_9FIRM</name>
<gene>
    <name evidence="1" type="ORF">FTV88_1606</name>
</gene>
<keyword evidence="2" id="KW-1185">Reference proteome</keyword>
<accession>A0A5Q2N264</accession>
<evidence type="ECO:0000313" key="1">
    <source>
        <dbReference type="EMBL" id="QGG47706.1"/>
    </source>
</evidence>
<evidence type="ECO:0000313" key="2">
    <source>
        <dbReference type="Proteomes" id="UP000366051"/>
    </source>
</evidence>
<dbReference type="KEGG" id="hcv:FTV88_1606"/>
<dbReference type="AlphaFoldDB" id="A0A5Q2N264"/>
<reference evidence="2" key="1">
    <citation type="submission" date="2019-11" db="EMBL/GenBank/DDBJ databases">
        <title>Genome sequence of Heliorestis convoluta strain HH, an alkaliphilic and minimalistic phototrophic bacterium from a soda lake in Egypt.</title>
        <authorList>
            <person name="Dewey E.D."/>
            <person name="Stokes L.M."/>
            <person name="Burchell B.M."/>
            <person name="Shaffer K.N."/>
            <person name="Huntington A.M."/>
            <person name="Baker J.M."/>
            <person name="Nadendla S."/>
            <person name="Giglio M.G."/>
            <person name="Touchman J.W."/>
            <person name="Blankenship R.E."/>
            <person name="Madigan M.T."/>
            <person name="Sattley W.M."/>
        </authorList>
    </citation>
    <scope>NUCLEOTIDE SEQUENCE [LARGE SCALE GENOMIC DNA]</scope>
    <source>
        <strain evidence="2">HH</strain>
    </source>
</reference>
<proteinExistence type="predicted"/>
<dbReference type="EMBL" id="CP045875">
    <property type="protein sequence ID" value="QGG47706.1"/>
    <property type="molecule type" value="Genomic_DNA"/>
</dbReference>